<proteinExistence type="inferred from homology"/>
<name>A0ABN5PSQ4_9ACTO</name>
<keyword evidence="4 6" id="KW-0067">ATP-binding</keyword>
<gene>
    <name evidence="6" type="ORF">D5R93_09450</name>
</gene>
<dbReference type="Proteomes" id="UP000273001">
    <property type="component" value="Chromosome"/>
</dbReference>
<sequence length="304" mass="32922">MRTDQKTTAVATRGLTKRFGNRTAVEALDLRVPQGALYGFLGPNGSGKSTTMKMLLGLTRPSAGEIEVLGQRLTPASRGDLLPMIGSMIEAPPGYGHLTGWENMTIVRDMLGLSDSQLDRALATVRLRDHRDTLVRHYSMGMKQRLGIAMALAREPSLLILDEPTNGLDPAGIEEVRSLLVELAQTGVTIMVSSHLLDEIDRMATVLGILSSGRLIFQGTREELFKRSVPDLVIETPQPDRARALITGAVPGQGGVTVSGLDKEQTAEVVRRLVAADIDVYGVRRVQQSLEDVFMDLTGRGGLL</sequence>
<dbReference type="SUPFAM" id="SSF52540">
    <property type="entry name" value="P-loop containing nucleoside triphosphate hydrolases"/>
    <property type="match status" value="1"/>
</dbReference>
<dbReference type="Gene3D" id="3.40.50.300">
    <property type="entry name" value="P-loop containing nucleotide triphosphate hydrolases"/>
    <property type="match status" value="1"/>
</dbReference>
<dbReference type="InterPro" id="IPR003593">
    <property type="entry name" value="AAA+_ATPase"/>
</dbReference>
<keyword evidence="2" id="KW-0813">Transport</keyword>
<dbReference type="RefSeq" id="WP_120204905.1">
    <property type="nucleotide sequence ID" value="NZ_CP032514.1"/>
</dbReference>
<evidence type="ECO:0000313" key="6">
    <source>
        <dbReference type="EMBL" id="AYD90169.1"/>
    </source>
</evidence>
<dbReference type="GO" id="GO:0005524">
    <property type="term" value="F:ATP binding"/>
    <property type="evidence" value="ECO:0007669"/>
    <property type="project" value="UniProtKB-KW"/>
</dbReference>
<dbReference type="PROSITE" id="PS50893">
    <property type="entry name" value="ABC_TRANSPORTER_2"/>
    <property type="match status" value="1"/>
</dbReference>
<dbReference type="SMART" id="SM00382">
    <property type="entry name" value="AAA"/>
    <property type="match status" value="1"/>
</dbReference>
<evidence type="ECO:0000256" key="1">
    <source>
        <dbReference type="ARBA" id="ARBA00005417"/>
    </source>
</evidence>
<dbReference type="InterPro" id="IPR027417">
    <property type="entry name" value="P-loop_NTPase"/>
</dbReference>
<dbReference type="PANTHER" id="PTHR43335">
    <property type="entry name" value="ABC TRANSPORTER, ATP-BINDING PROTEIN"/>
    <property type="match status" value="1"/>
</dbReference>
<reference evidence="6 7" key="1">
    <citation type="submission" date="2018-09" db="EMBL/GenBank/DDBJ databases">
        <authorList>
            <person name="Li J."/>
        </authorList>
    </citation>
    <scope>NUCLEOTIDE SEQUENCE [LARGE SCALE GENOMIC DNA]</scope>
    <source>
        <strain evidence="6 7">2129</strain>
    </source>
</reference>
<organism evidence="6 7">
    <name type="scientific">Actinomyces lilanjuaniae</name>
    <dbReference type="NCBI Taxonomy" id="2321394"/>
    <lineage>
        <taxon>Bacteria</taxon>
        <taxon>Bacillati</taxon>
        <taxon>Actinomycetota</taxon>
        <taxon>Actinomycetes</taxon>
        <taxon>Actinomycetales</taxon>
        <taxon>Actinomycetaceae</taxon>
        <taxon>Actinomyces</taxon>
    </lineage>
</organism>
<evidence type="ECO:0000256" key="3">
    <source>
        <dbReference type="ARBA" id="ARBA00022741"/>
    </source>
</evidence>
<dbReference type="Pfam" id="PF00005">
    <property type="entry name" value="ABC_tran"/>
    <property type="match status" value="1"/>
</dbReference>
<dbReference type="InterPro" id="IPR003439">
    <property type="entry name" value="ABC_transporter-like_ATP-bd"/>
</dbReference>
<evidence type="ECO:0000256" key="2">
    <source>
        <dbReference type="ARBA" id="ARBA00022448"/>
    </source>
</evidence>
<keyword evidence="7" id="KW-1185">Reference proteome</keyword>
<dbReference type="EMBL" id="CP032514">
    <property type="protein sequence ID" value="AYD90169.1"/>
    <property type="molecule type" value="Genomic_DNA"/>
</dbReference>
<evidence type="ECO:0000259" key="5">
    <source>
        <dbReference type="PROSITE" id="PS50893"/>
    </source>
</evidence>
<evidence type="ECO:0000256" key="4">
    <source>
        <dbReference type="ARBA" id="ARBA00022840"/>
    </source>
</evidence>
<comment type="similarity">
    <text evidence="1">Belongs to the ABC transporter superfamily.</text>
</comment>
<feature type="domain" description="ABC transporter" evidence="5">
    <location>
        <begin position="10"/>
        <end position="237"/>
    </location>
</feature>
<dbReference type="PANTHER" id="PTHR43335:SF4">
    <property type="entry name" value="ABC TRANSPORTER, ATP-BINDING PROTEIN"/>
    <property type="match status" value="1"/>
</dbReference>
<accession>A0ABN5PSQ4</accession>
<protein>
    <submittedName>
        <fullName evidence="6">ABC transporter ATP-binding protein</fullName>
    </submittedName>
</protein>
<keyword evidence="3" id="KW-0547">Nucleotide-binding</keyword>
<evidence type="ECO:0000313" key="7">
    <source>
        <dbReference type="Proteomes" id="UP000273001"/>
    </source>
</evidence>